<feature type="compositionally biased region" description="Polar residues" evidence="1">
    <location>
        <begin position="316"/>
        <end position="326"/>
    </location>
</feature>
<reference evidence="2 3" key="1">
    <citation type="journal article" date="2016" name="Mol. Biol. Evol.">
        <title>Comparative Genomics of Early-Diverging Mushroom-Forming Fungi Provides Insights into the Origins of Lignocellulose Decay Capabilities.</title>
        <authorList>
            <person name="Nagy L.G."/>
            <person name="Riley R."/>
            <person name="Tritt A."/>
            <person name="Adam C."/>
            <person name="Daum C."/>
            <person name="Floudas D."/>
            <person name="Sun H."/>
            <person name="Yadav J.S."/>
            <person name="Pangilinan J."/>
            <person name="Larsson K.H."/>
            <person name="Matsuura K."/>
            <person name="Barry K."/>
            <person name="Labutti K."/>
            <person name="Kuo R."/>
            <person name="Ohm R.A."/>
            <person name="Bhattacharya S.S."/>
            <person name="Shirouzu T."/>
            <person name="Yoshinaga Y."/>
            <person name="Martin F.M."/>
            <person name="Grigoriev I.V."/>
            <person name="Hibbett D.S."/>
        </authorList>
    </citation>
    <scope>NUCLEOTIDE SEQUENCE [LARGE SCALE GENOMIC DNA]</scope>
    <source>
        <strain evidence="2 3">HHB10207 ss-3</strain>
    </source>
</reference>
<name>A0A165WQ23_9AGAM</name>
<evidence type="ECO:0000313" key="2">
    <source>
        <dbReference type="EMBL" id="KZT31409.1"/>
    </source>
</evidence>
<evidence type="ECO:0000256" key="1">
    <source>
        <dbReference type="SAM" id="MobiDB-lite"/>
    </source>
</evidence>
<feature type="compositionally biased region" description="Basic residues" evidence="1">
    <location>
        <begin position="328"/>
        <end position="338"/>
    </location>
</feature>
<organism evidence="2 3">
    <name type="scientific">Sistotremastrum suecicum HHB10207 ss-3</name>
    <dbReference type="NCBI Taxonomy" id="1314776"/>
    <lineage>
        <taxon>Eukaryota</taxon>
        <taxon>Fungi</taxon>
        <taxon>Dikarya</taxon>
        <taxon>Basidiomycota</taxon>
        <taxon>Agaricomycotina</taxon>
        <taxon>Agaricomycetes</taxon>
        <taxon>Sistotremastrales</taxon>
        <taxon>Sistotremastraceae</taxon>
        <taxon>Sistotremastrum</taxon>
    </lineage>
</organism>
<dbReference type="EMBL" id="KV428598">
    <property type="protein sequence ID" value="KZT31409.1"/>
    <property type="molecule type" value="Genomic_DNA"/>
</dbReference>
<sequence length="360" mass="39453">MLRRIIALMPAVTGNPAISVKSRLRADILSTHSLACLNRLVTLSRSGSQWTILLTVIVHTQGAFGPMPPTWVMSSITNLLSDAEFLQPIVDSAMTRLCHQLTSQAQTDDIESVPDLSLAQRNRGLYTNAVELSVTTVLKRRLINLRRLFGTTQMPQLVLICEEISGAALETIVEFQGKPTGPRSSLPLKGVTSECSDHPYGASDLNPLSVSRLISLAMADLQKDAAYRLQGATVKDSDDEENVNGFLFMWSQAGFHSLYLSAAQPSAVAVLHRHLHQLTSSFPSNILHMVAEEVAKACIEAVVDFQMRRAGLPTQLTDSKVSSSTRAPVRKPYPRSRRRVKLAEPMPTVFEAVNSDDPVD</sequence>
<gene>
    <name evidence="2" type="ORF">SISSUDRAFT_1102135</name>
</gene>
<protein>
    <submittedName>
        <fullName evidence="2">Uncharacterized protein</fullName>
    </submittedName>
</protein>
<evidence type="ECO:0000313" key="3">
    <source>
        <dbReference type="Proteomes" id="UP000076798"/>
    </source>
</evidence>
<proteinExistence type="predicted"/>
<keyword evidence="3" id="KW-1185">Reference proteome</keyword>
<dbReference type="Proteomes" id="UP000076798">
    <property type="component" value="Unassembled WGS sequence"/>
</dbReference>
<dbReference type="AlphaFoldDB" id="A0A165WQ23"/>
<accession>A0A165WQ23</accession>
<feature type="region of interest" description="Disordered" evidence="1">
    <location>
        <begin position="316"/>
        <end position="338"/>
    </location>
</feature>